<keyword evidence="14" id="KW-1185">Reference proteome</keyword>
<dbReference type="InterPro" id="IPR016140">
    <property type="entry name" value="Bifunc_inhib/LTP/seed_store"/>
</dbReference>
<feature type="domain" description="Bifunctional inhibitor/plant lipid transfer protein/seed storage helical" evidence="12">
    <location>
        <begin position="17"/>
        <end position="102"/>
    </location>
</feature>
<dbReference type="CDD" id="cd00010">
    <property type="entry name" value="AAI_LTSS"/>
    <property type="match status" value="1"/>
</dbReference>
<accession>A0AAW1GYL9</accession>
<comment type="caution">
    <text evidence="13">The sequence shown here is derived from an EMBL/GenBank/DDBJ whole genome shotgun (WGS) entry which is preliminary data.</text>
</comment>
<dbReference type="Proteomes" id="UP001443914">
    <property type="component" value="Unassembled WGS sequence"/>
</dbReference>
<dbReference type="GO" id="GO:0005886">
    <property type="term" value="C:plasma membrane"/>
    <property type="evidence" value="ECO:0007669"/>
    <property type="project" value="UniProtKB-SubCell"/>
</dbReference>
<evidence type="ECO:0000313" key="14">
    <source>
        <dbReference type="Proteomes" id="UP001443914"/>
    </source>
</evidence>
<evidence type="ECO:0000256" key="2">
    <source>
        <dbReference type="ARBA" id="ARBA00009748"/>
    </source>
</evidence>
<dbReference type="Gene3D" id="1.10.110.10">
    <property type="entry name" value="Plant lipid-transfer and hydrophobic proteins"/>
    <property type="match status" value="1"/>
</dbReference>
<evidence type="ECO:0000259" key="12">
    <source>
        <dbReference type="Pfam" id="PF14368"/>
    </source>
</evidence>
<organism evidence="13 14">
    <name type="scientific">Saponaria officinalis</name>
    <name type="common">Common soapwort</name>
    <name type="synonym">Lychnis saponaria</name>
    <dbReference type="NCBI Taxonomy" id="3572"/>
    <lineage>
        <taxon>Eukaryota</taxon>
        <taxon>Viridiplantae</taxon>
        <taxon>Streptophyta</taxon>
        <taxon>Embryophyta</taxon>
        <taxon>Tracheophyta</taxon>
        <taxon>Spermatophyta</taxon>
        <taxon>Magnoliopsida</taxon>
        <taxon>eudicotyledons</taxon>
        <taxon>Gunneridae</taxon>
        <taxon>Pentapetalae</taxon>
        <taxon>Caryophyllales</taxon>
        <taxon>Caryophyllaceae</taxon>
        <taxon>Caryophylleae</taxon>
        <taxon>Saponaria</taxon>
    </lineage>
</organism>
<comment type="subcellular location">
    <subcellularLocation>
        <location evidence="1">Cell membrane</location>
        <topology evidence="1">Lipid-anchor</topology>
        <topology evidence="1">GPI-anchor</topology>
    </subcellularLocation>
</comment>
<feature type="compositionally biased region" description="Low complexity" evidence="9">
    <location>
        <begin position="112"/>
        <end position="129"/>
    </location>
</feature>
<keyword evidence="10" id="KW-1133">Transmembrane helix</keyword>
<keyword evidence="3" id="KW-1003">Cell membrane</keyword>
<dbReference type="SUPFAM" id="SSF47699">
    <property type="entry name" value="Bifunctional inhibitor/lipid-transfer protein/seed storage 2S albumin"/>
    <property type="match status" value="1"/>
</dbReference>
<protein>
    <recommendedName>
        <fullName evidence="12">Bifunctional inhibitor/plant lipid transfer protein/seed storage helical domain-containing protein</fullName>
    </recommendedName>
</protein>
<evidence type="ECO:0000256" key="11">
    <source>
        <dbReference type="SAM" id="SignalP"/>
    </source>
</evidence>
<evidence type="ECO:0000256" key="6">
    <source>
        <dbReference type="ARBA" id="ARBA00023157"/>
    </source>
</evidence>
<evidence type="ECO:0000256" key="8">
    <source>
        <dbReference type="ARBA" id="ARBA00023288"/>
    </source>
</evidence>
<reference evidence="13" key="1">
    <citation type="submission" date="2024-03" db="EMBL/GenBank/DDBJ databases">
        <title>WGS assembly of Saponaria officinalis var. Norfolk2.</title>
        <authorList>
            <person name="Jenkins J."/>
            <person name="Shu S."/>
            <person name="Grimwood J."/>
            <person name="Barry K."/>
            <person name="Goodstein D."/>
            <person name="Schmutz J."/>
            <person name="Leebens-Mack J."/>
            <person name="Osbourn A."/>
        </authorList>
    </citation>
    <scope>NUCLEOTIDE SEQUENCE [LARGE SCALE GENOMIC DNA]</scope>
    <source>
        <strain evidence="13">JIC</strain>
    </source>
</reference>
<keyword evidence="5 11" id="KW-0732">Signal</keyword>
<evidence type="ECO:0000256" key="5">
    <source>
        <dbReference type="ARBA" id="ARBA00022729"/>
    </source>
</evidence>
<sequence>MGGGYTYTTTLTAFLTVAMLTAMAAAQGSGTVGTCAAQLTGCISYLNATTTPPESCCGPLKDAVTNQKACLCGLYDNPALMKGINITQALNLPVICKIHSDSSPADFCKGVTPSKSPSSSNSTSTPSGGSSSGTGSGSGSNSAATITGTVFISSLFMFVTYVVVY</sequence>
<evidence type="ECO:0000256" key="7">
    <source>
        <dbReference type="ARBA" id="ARBA00023180"/>
    </source>
</evidence>
<evidence type="ECO:0000313" key="13">
    <source>
        <dbReference type="EMBL" id="KAK9668269.1"/>
    </source>
</evidence>
<feature type="transmembrane region" description="Helical" evidence="10">
    <location>
        <begin position="143"/>
        <end position="164"/>
    </location>
</feature>
<evidence type="ECO:0000256" key="4">
    <source>
        <dbReference type="ARBA" id="ARBA00022622"/>
    </source>
</evidence>
<comment type="similarity">
    <text evidence="2">Belongs to the plant LTP family.</text>
</comment>
<dbReference type="GO" id="GO:0098552">
    <property type="term" value="C:side of membrane"/>
    <property type="evidence" value="ECO:0007669"/>
    <property type="project" value="UniProtKB-KW"/>
</dbReference>
<dbReference type="InterPro" id="IPR036312">
    <property type="entry name" value="Bifun_inhib/LTP/seed_sf"/>
</dbReference>
<dbReference type="PANTHER" id="PTHR33044">
    <property type="entry name" value="BIFUNCTIONAL INHIBITOR/LIPID-TRANSFER PROTEIN/SEED STORAGE 2S ALBUMIN SUPERFAMILY PROTEIN-RELATED"/>
    <property type="match status" value="1"/>
</dbReference>
<keyword evidence="7" id="KW-0325">Glycoprotein</keyword>
<feature type="region of interest" description="Disordered" evidence="9">
    <location>
        <begin position="110"/>
        <end position="139"/>
    </location>
</feature>
<feature type="signal peptide" evidence="11">
    <location>
        <begin position="1"/>
        <end position="26"/>
    </location>
</feature>
<dbReference type="InterPro" id="IPR043325">
    <property type="entry name" value="LTSS"/>
</dbReference>
<keyword evidence="10" id="KW-0472">Membrane</keyword>
<name>A0AAW1GYL9_SAPOF</name>
<dbReference type="AlphaFoldDB" id="A0AAW1GYL9"/>
<keyword evidence="8" id="KW-0449">Lipoprotein</keyword>
<dbReference type="Pfam" id="PF14368">
    <property type="entry name" value="LTP_2"/>
    <property type="match status" value="1"/>
</dbReference>
<feature type="chain" id="PRO_5043407691" description="Bifunctional inhibitor/plant lipid transfer protein/seed storage helical domain-containing protein" evidence="11">
    <location>
        <begin position="27"/>
        <end position="165"/>
    </location>
</feature>
<gene>
    <name evidence="13" type="ORF">RND81_13G046400</name>
</gene>
<evidence type="ECO:0000256" key="10">
    <source>
        <dbReference type="SAM" id="Phobius"/>
    </source>
</evidence>
<keyword evidence="6" id="KW-1015">Disulfide bond</keyword>
<evidence type="ECO:0000256" key="3">
    <source>
        <dbReference type="ARBA" id="ARBA00022475"/>
    </source>
</evidence>
<keyword evidence="10" id="KW-0812">Transmembrane</keyword>
<keyword evidence="4" id="KW-0336">GPI-anchor</keyword>
<evidence type="ECO:0000256" key="9">
    <source>
        <dbReference type="SAM" id="MobiDB-lite"/>
    </source>
</evidence>
<dbReference type="EMBL" id="JBDFQZ010000013">
    <property type="protein sequence ID" value="KAK9668269.1"/>
    <property type="molecule type" value="Genomic_DNA"/>
</dbReference>
<evidence type="ECO:0000256" key="1">
    <source>
        <dbReference type="ARBA" id="ARBA00004609"/>
    </source>
</evidence>
<proteinExistence type="inferred from homology"/>